<comment type="similarity">
    <text evidence="1">Belongs to the NDRG family.</text>
</comment>
<dbReference type="AlphaFoldDB" id="A0A0C2JEJ2"/>
<proteinExistence type="inferred from homology"/>
<keyword evidence="3" id="KW-1185">Reference proteome</keyword>
<dbReference type="InterPro" id="IPR004142">
    <property type="entry name" value="NDRG"/>
</dbReference>
<dbReference type="Gene3D" id="3.40.50.1820">
    <property type="entry name" value="alpha/beta hydrolase"/>
    <property type="match status" value="1"/>
</dbReference>
<dbReference type="Pfam" id="PF03096">
    <property type="entry name" value="Ndr"/>
    <property type="match status" value="1"/>
</dbReference>
<evidence type="ECO:0000313" key="3">
    <source>
        <dbReference type="Proteomes" id="UP000031668"/>
    </source>
</evidence>
<evidence type="ECO:0000313" key="2">
    <source>
        <dbReference type="EMBL" id="KII67633.1"/>
    </source>
</evidence>
<dbReference type="Proteomes" id="UP000031668">
    <property type="component" value="Unassembled WGS sequence"/>
</dbReference>
<reference evidence="2 3" key="1">
    <citation type="journal article" date="2014" name="Genome Biol. Evol.">
        <title>The genome of the myxosporean Thelohanellus kitauei shows adaptations to nutrient acquisition within its fish host.</title>
        <authorList>
            <person name="Yang Y."/>
            <person name="Xiong J."/>
            <person name="Zhou Z."/>
            <person name="Huo F."/>
            <person name="Miao W."/>
            <person name="Ran C."/>
            <person name="Liu Y."/>
            <person name="Zhang J."/>
            <person name="Feng J."/>
            <person name="Wang M."/>
            <person name="Wang M."/>
            <person name="Wang L."/>
            <person name="Yao B."/>
        </authorList>
    </citation>
    <scope>NUCLEOTIDE SEQUENCE [LARGE SCALE GENOMIC DNA]</scope>
    <source>
        <strain evidence="2">Wuqing</strain>
    </source>
</reference>
<dbReference type="EMBL" id="JWZT01003124">
    <property type="protein sequence ID" value="KII67633.1"/>
    <property type="molecule type" value="Genomic_DNA"/>
</dbReference>
<accession>A0A0C2JEJ2</accession>
<protein>
    <submittedName>
        <fullName evidence="2">Protein NDRG4</fullName>
    </submittedName>
</protein>
<dbReference type="InterPro" id="IPR029058">
    <property type="entry name" value="AB_hydrolase_fold"/>
</dbReference>
<comment type="caution">
    <text evidence="2">The sequence shown here is derived from an EMBL/GenBank/DDBJ whole genome shotgun (WGS) entry which is preliminary data.</text>
</comment>
<gene>
    <name evidence="2" type="ORF">RF11_04506</name>
</gene>
<dbReference type="PANTHER" id="PTHR11034">
    <property type="entry name" value="N-MYC DOWNSTREAM REGULATED"/>
    <property type="match status" value="1"/>
</dbReference>
<name>A0A0C2JEJ2_THEKT</name>
<organism evidence="2 3">
    <name type="scientific">Thelohanellus kitauei</name>
    <name type="common">Myxosporean</name>
    <dbReference type="NCBI Taxonomy" id="669202"/>
    <lineage>
        <taxon>Eukaryota</taxon>
        <taxon>Metazoa</taxon>
        <taxon>Cnidaria</taxon>
        <taxon>Myxozoa</taxon>
        <taxon>Myxosporea</taxon>
        <taxon>Bivalvulida</taxon>
        <taxon>Platysporina</taxon>
        <taxon>Myxobolidae</taxon>
        <taxon>Thelohanellus</taxon>
    </lineage>
</organism>
<dbReference type="OrthoDB" id="741027at2759"/>
<sequence length="164" mass="18556">MDRMAESKMTLTDRAKSFLRYHFFGDIESDDACEEFYSKYLDSLHHVSNLKLLLDSHASRSTIHLTRTDNLQETFSMASSFPCPILSIVSEDMPNADDCLALRDVIDPPLLECIEFKNAHGFILAQYPIKITHAIFLFLQGLGYLRGADLPGVEGEFPHTKISI</sequence>
<evidence type="ECO:0000256" key="1">
    <source>
        <dbReference type="ARBA" id="ARBA00005598"/>
    </source>
</evidence>